<gene>
    <name evidence="1" type="ORF">JJN12_05880</name>
</gene>
<dbReference type="Proteomes" id="UP000604730">
    <property type="component" value="Unassembled WGS sequence"/>
</dbReference>
<dbReference type="SUPFAM" id="SSF52768">
    <property type="entry name" value="Arginase/deacetylase"/>
    <property type="match status" value="1"/>
</dbReference>
<evidence type="ECO:0000313" key="1">
    <source>
        <dbReference type="EMBL" id="MBK5897319.1"/>
    </source>
</evidence>
<name>A0ABS1IZK0_9FIRM</name>
<dbReference type="InterPro" id="IPR023696">
    <property type="entry name" value="Ureohydrolase_dom_sf"/>
</dbReference>
<keyword evidence="2" id="KW-1185">Reference proteome</keyword>
<dbReference type="EMBL" id="JAEPRJ010000001">
    <property type="protein sequence ID" value="MBK5897319.1"/>
    <property type="molecule type" value="Genomic_DNA"/>
</dbReference>
<accession>A0ABS1IZK0</accession>
<dbReference type="Gene3D" id="3.40.800.10">
    <property type="entry name" value="Ureohydrolase domain"/>
    <property type="match status" value="1"/>
</dbReference>
<sequence>MLCLHNFTGVYEKQDFYKDYPHKLFDDKALCGVRGYMDEEARKYLLEEIKVRSKLTSIHLLDSGNYHHLSRVYLDLIKEPYNLVVYDNHTDMQFSAFGNILSCGSWIADAYETLHNLNKIIVVGAKSSYIEECAFKKDKRVVFADSISDVYLESLLPIYISIDKDVLSANEFISDWDQGNMSLAVLKKEMEFLTDRFRIIGTDICGEPDICDDINISLSNNINKELVNIFVDILY</sequence>
<evidence type="ECO:0000313" key="2">
    <source>
        <dbReference type="Proteomes" id="UP000604730"/>
    </source>
</evidence>
<reference evidence="1 2" key="1">
    <citation type="submission" date="2021-01" db="EMBL/GenBank/DDBJ databases">
        <title>Isolation and description of Catonella massiliensis sp. nov., a novel Catonella species, isolated from a stable periodontitis subject.</title>
        <authorList>
            <person name="Antezack A."/>
            <person name="Boxberger M."/>
            <person name="La Scola B."/>
            <person name="Monnet-Corti V."/>
        </authorList>
    </citation>
    <scope>NUCLEOTIDE SEQUENCE [LARGE SCALE GENOMIC DNA]</scope>
    <source>
        <strain evidence="1 2">Marseille-Q4567</strain>
    </source>
</reference>
<comment type="caution">
    <text evidence="1">The sequence shown here is derived from an EMBL/GenBank/DDBJ whole genome shotgun (WGS) entry which is preliminary data.</text>
</comment>
<protein>
    <submittedName>
        <fullName evidence="1">Arginase</fullName>
    </submittedName>
</protein>
<organism evidence="1 2">
    <name type="scientific">Catonella massiliensis</name>
    <dbReference type="NCBI Taxonomy" id="2799636"/>
    <lineage>
        <taxon>Bacteria</taxon>
        <taxon>Bacillati</taxon>
        <taxon>Bacillota</taxon>
        <taxon>Clostridia</taxon>
        <taxon>Lachnospirales</taxon>
        <taxon>Lachnospiraceae</taxon>
        <taxon>Catonella</taxon>
    </lineage>
</organism>
<dbReference type="RefSeq" id="WP_208428812.1">
    <property type="nucleotide sequence ID" value="NZ_JAEPRJ010000001.1"/>
</dbReference>
<proteinExistence type="predicted"/>